<reference evidence="2 4" key="1">
    <citation type="submission" date="2020-05" db="EMBL/GenBank/DDBJ databases">
        <title>Whole genome shotgun sequence of Streptomyces fulvorobeus NBRC 15897.</title>
        <authorList>
            <person name="Komaki H."/>
            <person name="Tamura T."/>
        </authorList>
    </citation>
    <scope>NUCLEOTIDE SEQUENCE [LARGE SCALE GENOMIC DNA]</scope>
    <source>
        <strain evidence="2 4">NBRC 15897</strain>
    </source>
</reference>
<keyword evidence="4" id="KW-1185">Reference proteome</keyword>
<reference evidence="3 5" key="2">
    <citation type="submission" date="2020-07" db="EMBL/GenBank/DDBJ databases">
        <title>Sequencing the genomes of 1000 actinobacteria strains.</title>
        <authorList>
            <person name="Klenk H.-P."/>
        </authorList>
    </citation>
    <scope>NUCLEOTIDE SEQUENCE [LARGE SCALE GENOMIC DNA]</scope>
    <source>
        <strain evidence="3 5">DSM 41455</strain>
    </source>
</reference>
<proteinExistence type="predicted"/>
<evidence type="ECO:0000313" key="2">
    <source>
        <dbReference type="EMBL" id="GFN00253.1"/>
    </source>
</evidence>
<dbReference type="AlphaFoldDB" id="A0A7J0CCN2"/>
<feature type="region of interest" description="Disordered" evidence="1">
    <location>
        <begin position="1"/>
        <end position="33"/>
    </location>
</feature>
<dbReference type="Proteomes" id="UP000498980">
    <property type="component" value="Unassembled WGS sequence"/>
</dbReference>
<dbReference type="EMBL" id="BLWC01000001">
    <property type="protein sequence ID" value="GFN00253.1"/>
    <property type="molecule type" value="Genomic_DNA"/>
</dbReference>
<protein>
    <submittedName>
        <fullName evidence="2">Uncharacterized protein</fullName>
    </submittedName>
</protein>
<dbReference type="EMBL" id="JACCCF010000001">
    <property type="protein sequence ID" value="NYE43766.1"/>
    <property type="molecule type" value="Genomic_DNA"/>
</dbReference>
<evidence type="ECO:0000313" key="5">
    <source>
        <dbReference type="Proteomes" id="UP000530403"/>
    </source>
</evidence>
<organism evidence="2 4">
    <name type="scientific">Streptomyces fulvorobeus</name>
    <dbReference type="NCBI Taxonomy" id="284028"/>
    <lineage>
        <taxon>Bacteria</taxon>
        <taxon>Bacillati</taxon>
        <taxon>Actinomycetota</taxon>
        <taxon>Actinomycetes</taxon>
        <taxon>Kitasatosporales</taxon>
        <taxon>Streptomycetaceae</taxon>
        <taxon>Streptomyces</taxon>
    </lineage>
</organism>
<accession>A0A7J0CCN2</accession>
<dbReference type="RefSeq" id="WP_256669079.1">
    <property type="nucleotide sequence ID" value="NZ_BAAAUE010000013.1"/>
</dbReference>
<dbReference type="Proteomes" id="UP000530403">
    <property type="component" value="Unassembled WGS sequence"/>
</dbReference>
<gene>
    <name evidence="3" type="ORF">HEB29_004777</name>
    <name evidence="2" type="ORF">Sfulv_50630</name>
</gene>
<evidence type="ECO:0000313" key="4">
    <source>
        <dbReference type="Proteomes" id="UP000498980"/>
    </source>
</evidence>
<comment type="caution">
    <text evidence="2">The sequence shown here is derived from an EMBL/GenBank/DDBJ whole genome shotgun (WGS) entry which is preliminary data.</text>
</comment>
<evidence type="ECO:0000256" key="1">
    <source>
        <dbReference type="SAM" id="MobiDB-lite"/>
    </source>
</evidence>
<sequence>MAGDTHPTGVNGAESYALAEAPGTDPAPTRGEVAPLAREFVSDG</sequence>
<evidence type="ECO:0000313" key="3">
    <source>
        <dbReference type="EMBL" id="NYE43766.1"/>
    </source>
</evidence>
<name>A0A7J0CCN2_9ACTN</name>